<accession>A0A6P2YFN9</accession>
<name>A0A6P2YFN9_9BURK</name>
<dbReference type="EMBL" id="CABVQT010000007">
    <property type="protein sequence ID" value="VWD21107.1"/>
    <property type="molecule type" value="Genomic_DNA"/>
</dbReference>
<organism evidence="1 2">
    <name type="scientific">Burkholderia contaminans</name>
    <dbReference type="NCBI Taxonomy" id="488447"/>
    <lineage>
        <taxon>Bacteria</taxon>
        <taxon>Pseudomonadati</taxon>
        <taxon>Pseudomonadota</taxon>
        <taxon>Betaproteobacteria</taxon>
        <taxon>Burkholderiales</taxon>
        <taxon>Burkholderiaceae</taxon>
        <taxon>Burkholderia</taxon>
        <taxon>Burkholderia cepacia complex</taxon>
    </lineage>
</organism>
<dbReference type="GO" id="GO:0016787">
    <property type="term" value="F:hydrolase activity"/>
    <property type="evidence" value="ECO:0007669"/>
    <property type="project" value="UniProtKB-KW"/>
</dbReference>
<dbReference type="Proteomes" id="UP000494182">
    <property type="component" value="Unassembled WGS sequence"/>
</dbReference>
<keyword evidence="1" id="KW-0378">Hydrolase</keyword>
<evidence type="ECO:0000313" key="1">
    <source>
        <dbReference type="EMBL" id="VWD21107.1"/>
    </source>
</evidence>
<gene>
    <name evidence="1" type="ORF">BCO71171_03221</name>
</gene>
<proteinExistence type="predicted"/>
<evidence type="ECO:0000313" key="2">
    <source>
        <dbReference type="Proteomes" id="UP000494182"/>
    </source>
</evidence>
<dbReference type="RefSeq" id="WP_241025765.1">
    <property type="nucleotide sequence ID" value="NZ_CABVQT010000007.1"/>
</dbReference>
<protein>
    <submittedName>
        <fullName evidence="1">MBL fold metallo-hydrolase</fullName>
    </submittedName>
</protein>
<dbReference type="AlphaFoldDB" id="A0A6P2YFN9"/>
<reference evidence="1 2" key="1">
    <citation type="submission" date="2019-09" db="EMBL/GenBank/DDBJ databases">
        <authorList>
            <person name="Depoorter E."/>
        </authorList>
    </citation>
    <scope>NUCLEOTIDE SEQUENCE [LARGE SCALE GENOMIC DNA]</scope>
    <source>
        <strain evidence="1">R-71171</strain>
    </source>
</reference>
<sequence>MFTIAGTVRSAVPDCCAKRPDSRPDRRCRTEPRHRVARLPGTVSTPRSGVELVPIFTKHVHQWNGSVGYLPAYKALLSSGILMRFGREATDGPLPATVDSSRRPDYLPSLACLASALCPIQPLDLDLILPRHGPALTHDIPRVLAGAIAHCEAAAA</sequence>